<accession>A0A202E5Q6</accession>
<dbReference type="AlphaFoldDB" id="A0A202E5Q6"/>
<dbReference type="GO" id="GO:0008168">
    <property type="term" value="F:methyltransferase activity"/>
    <property type="evidence" value="ECO:0007669"/>
    <property type="project" value="UniProtKB-KW"/>
</dbReference>
<sequence>MASAPPESATTAFYVARGLVFRAYHRLTRSNYEYGWLVRENETPAGTFRCYEPLTRHGDDEMLAELDAACGPSDVIYDIGANIGVYALALTVDEPDRRCIAFEPVPTTADRLRANVRLNDLENRIDYRVCGLGDETGEQRFYRSSNPELSSFDRESAQRWGATVSAAETVSSYRLDDLVAGVGDSVDDVAPPDVLKLDVEGTAPDVLRGARETLETSQPLIFVEIHADGLERNVPGETRGVLEEAGYDVRERDGYWRCSPA</sequence>
<proteinExistence type="predicted"/>
<dbReference type="GO" id="GO:0032259">
    <property type="term" value="P:methylation"/>
    <property type="evidence" value="ECO:0007669"/>
    <property type="project" value="UniProtKB-KW"/>
</dbReference>
<dbReference type="SUPFAM" id="SSF53335">
    <property type="entry name" value="S-adenosyl-L-methionine-dependent methyltransferases"/>
    <property type="match status" value="1"/>
</dbReference>
<keyword evidence="3" id="KW-1185">Reference proteome</keyword>
<dbReference type="EMBL" id="MWPH01000003">
    <property type="protein sequence ID" value="OVE83613.1"/>
    <property type="molecule type" value="Genomic_DNA"/>
</dbReference>
<gene>
    <name evidence="2" type="ORF">B2G88_14370</name>
</gene>
<dbReference type="PANTHER" id="PTHR34203:SF15">
    <property type="entry name" value="SLL1173 PROTEIN"/>
    <property type="match status" value="1"/>
</dbReference>
<dbReference type="Gene3D" id="3.40.50.150">
    <property type="entry name" value="Vaccinia Virus protein VP39"/>
    <property type="match status" value="1"/>
</dbReference>
<name>A0A202E5Q6_9EURY</name>
<evidence type="ECO:0000259" key="1">
    <source>
        <dbReference type="Pfam" id="PF05050"/>
    </source>
</evidence>
<dbReference type="NCBIfam" id="TIGR01444">
    <property type="entry name" value="fkbM_fam"/>
    <property type="match status" value="1"/>
</dbReference>
<dbReference type="InterPro" id="IPR052514">
    <property type="entry name" value="SAM-dependent_MTase"/>
</dbReference>
<dbReference type="OrthoDB" id="275825at2157"/>
<comment type="caution">
    <text evidence="2">The sequence shown here is derived from an EMBL/GenBank/DDBJ whole genome shotgun (WGS) entry which is preliminary data.</text>
</comment>
<organism evidence="2 3">
    <name type="scientific">Natronolimnobius baerhuensis</name>
    <dbReference type="NCBI Taxonomy" id="253108"/>
    <lineage>
        <taxon>Archaea</taxon>
        <taxon>Methanobacteriati</taxon>
        <taxon>Methanobacteriota</taxon>
        <taxon>Stenosarchaea group</taxon>
        <taxon>Halobacteria</taxon>
        <taxon>Halobacteriales</taxon>
        <taxon>Natrialbaceae</taxon>
        <taxon>Natronolimnobius</taxon>
    </lineage>
</organism>
<dbReference type="RefSeq" id="WP_087715142.1">
    <property type="nucleotide sequence ID" value="NZ_MWPH01000003.1"/>
</dbReference>
<dbReference type="Proteomes" id="UP000196084">
    <property type="component" value="Unassembled WGS sequence"/>
</dbReference>
<protein>
    <submittedName>
        <fullName evidence="2">FkbM family methyltransferase</fullName>
    </submittedName>
</protein>
<dbReference type="InterPro" id="IPR006342">
    <property type="entry name" value="FkbM_mtfrase"/>
</dbReference>
<evidence type="ECO:0000313" key="2">
    <source>
        <dbReference type="EMBL" id="OVE83613.1"/>
    </source>
</evidence>
<dbReference type="Pfam" id="PF05050">
    <property type="entry name" value="Methyltransf_21"/>
    <property type="match status" value="1"/>
</dbReference>
<keyword evidence="2" id="KW-0489">Methyltransferase</keyword>
<evidence type="ECO:0000313" key="3">
    <source>
        <dbReference type="Proteomes" id="UP000196084"/>
    </source>
</evidence>
<dbReference type="InterPro" id="IPR029063">
    <property type="entry name" value="SAM-dependent_MTases_sf"/>
</dbReference>
<feature type="domain" description="Methyltransferase FkbM" evidence="1">
    <location>
        <begin position="78"/>
        <end position="248"/>
    </location>
</feature>
<dbReference type="PANTHER" id="PTHR34203">
    <property type="entry name" value="METHYLTRANSFERASE, FKBM FAMILY PROTEIN"/>
    <property type="match status" value="1"/>
</dbReference>
<reference evidence="2 3" key="1">
    <citation type="submission" date="2017-02" db="EMBL/GenBank/DDBJ databases">
        <title>Natronthermophilus aegyptiacus gen. nov.,sp. nov., an aerobic, extremely halophilic alkalithermophilic archaeon isolated from the athalassohaline Wadi An Natrun, Egypt.</title>
        <authorList>
            <person name="Zhao B."/>
        </authorList>
    </citation>
    <scope>NUCLEOTIDE SEQUENCE [LARGE SCALE GENOMIC DNA]</scope>
    <source>
        <strain evidence="2 3">CGMCC 1.3597</strain>
    </source>
</reference>
<keyword evidence="2" id="KW-0808">Transferase</keyword>